<protein>
    <recommendedName>
        <fullName evidence="3">DUF222 domain-containing protein</fullName>
    </recommendedName>
</protein>
<accession>A0ABU0QET9</accession>
<dbReference type="Proteomes" id="UP001232755">
    <property type="component" value="Unassembled WGS sequence"/>
</dbReference>
<sequence length="123" mass="13423">MVGPARGALAECEDAFAASAGLFAAACAELAAPEAAVMTHAQLEDLLGARMREVTRQLFQDHLTLRARDEARREEVVDAAGVRRCRIERGRHRTLATVFGKVTVVRIAYRGTGVRTCTRPTRC</sequence>
<reference evidence="1 2" key="1">
    <citation type="submission" date="2023-07" db="EMBL/GenBank/DDBJ databases">
        <title>Comparative genomics of wheat-associated soil bacteria to identify genetic determinants of phenazine resistance.</title>
        <authorList>
            <person name="Mouncey N."/>
        </authorList>
    </citation>
    <scope>NUCLEOTIDE SEQUENCE [LARGE SCALE GENOMIC DNA]</scope>
    <source>
        <strain evidence="1 2">B3I12</strain>
    </source>
</reference>
<name>A0ABU0QET9_9ACTN</name>
<comment type="caution">
    <text evidence="1">The sequence shown here is derived from an EMBL/GenBank/DDBJ whole genome shotgun (WGS) entry which is preliminary data.</text>
</comment>
<evidence type="ECO:0000313" key="1">
    <source>
        <dbReference type="EMBL" id="MDQ0745913.1"/>
    </source>
</evidence>
<dbReference type="PROSITE" id="PS51257">
    <property type="entry name" value="PROKAR_LIPOPROTEIN"/>
    <property type="match status" value="1"/>
</dbReference>
<evidence type="ECO:0008006" key="3">
    <source>
        <dbReference type="Google" id="ProtNLM"/>
    </source>
</evidence>
<organism evidence="1 2">
    <name type="scientific">Streptomyces africanus</name>
    <dbReference type="NCBI Taxonomy" id="231024"/>
    <lineage>
        <taxon>Bacteria</taxon>
        <taxon>Bacillati</taxon>
        <taxon>Actinomycetota</taxon>
        <taxon>Actinomycetes</taxon>
        <taxon>Kitasatosporales</taxon>
        <taxon>Streptomycetaceae</taxon>
        <taxon>Streptomyces</taxon>
    </lineage>
</organism>
<evidence type="ECO:0000313" key="2">
    <source>
        <dbReference type="Proteomes" id="UP001232755"/>
    </source>
</evidence>
<keyword evidence="2" id="KW-1185">Reference proteome</keyword>
<proteinExistence type="predicted"/>
<gene>
    <name evidence="1" type="ORF">QF034_000144</name>
</gene>
<dbReference type="RefSeq" id="WP_307173036.1">
    <property type="nucleotide sequence ID" value="NZ_JAUSYP010000001.1"/>
</dbReference>
<dbReference type="EMBL" id="JAUSYP010000001">
    <property type="protein sequence ID" value="MDQ0745913.1"/>
    <property type="molecule type" value="Genomic_DNA"/>
</dbReference>